<evidence type="ECO:0000256" key="8">
    <source>
        <dbReference type="ARBA" id="ARBA00022842"/>
    </source>
</evidence>
<comment type="catalytic activity">
    <reaction evidence="11">
        <text>O-phospho-D-serine + H2O = D-serine + phosphate</text>
        <dbReference type="Rhea" id="RHEA:24873"/>
        <dbReference type="ChEBI" id="CHEBI:15377"/>
        <dbReference type="ChEBI" id="CHEBI:35247"/>
        <dbReference type="ChEBI" id="CHEBI:43474"/>
        <dbReference type="ChEBI" id="CHEBI:58680"/>
        <dbReference type="EC" id="3.1.3.3"/>
    </reaction>
</comment>
<dbReference type="AlphaFoldDB" id="A0A9D1NE37"/>
<dbReference type="GO" id="GO:0000287">
    <property type="term" value="F:magnesium ion binding"/>
    <property type="evidence" value="ECO:0007669"/>
    <property type="project" value="TreeGrafter"/>
</dbReference>
<evidence type="ECO:0000313" key="13">
    <source>
        <dbReference type="Proteomes" id="UP000886861"/>
    </source>
</evidence>
<gene>
    <name evidence="12" type="ORF">IAA62_02590</name>
</gene>
<comment type="pathway">
    <text evidence="2">Amino-acid biosynthesis; L-serine biosynthesis; L-serine from 3-phospho-D-glycerate: step 3/3.</text>
</comment>
<evidence type="ECO:0000256" key="7">
    <source>
        <dbReference type="ARBA" id="ARBA00022801"/>
    </source>
</evidence>
<evidence type="ECO:0000256" key="2">
    <source>
        <dbReference type="ARBA" id="ARBA00005135"/>
    </source>
</evidence>
<comment type="similarity">
    <text evidence="3">Belongs to the HAD-like hydrolase superfamily. SerB family.</text>
</comment>
<organism evidence="12 13">
    <name type="scientific">Candidatus Caccopulliclostridium gallistercoris</name>
    <dbReference type="NCBI Taxonomy" id="2840719"/>
    <lineage>
        <taxon>Bacteria</taxon>
        <taxon>Bacillati</taxon>
        <taxon>Bacillota</taxon>
        <taxon>Clostridia</taxon>
        <taxon>Candidatus Caccopulliclostridium</taxon>
    </lineage>
</organism>
<reference evidence="12" key="1">
    <citation type="submission" date="2020-10" db="EMBL/GenBank/DDBJ databases">
        <authorList>
            <person name="Gilroy R."/>
        </authorList>
    </citation>
    <scope>NUCLEOTIDE SEQUENCE</scope>
    <source>
        <strain evidence="12">CHK186-9395</strain>
    </source>
</reference>
<protein>
    <recommendedName>
        <fullName evidence="4">phosphoserine phosphatase</fullName>
        <ecNumber evidence="4">3.1.3.3</ecNumber>
    </recommendedName>
</protein>
<dbReference type="PANTHER" id="PTHR43344:SF2">
    <property type="entry name" value="PHOSPHOSERINE PHOSPHATASE"/>
    <property type="match status" value="1"/>
</dbReference>
<dbReference type="Gene3D" id="3.40.50.1000">
    <property type="entry name" value="HAD superfamily/HAD-like"/>
    <property type="match status" value="1"/>
</dbReference>
<comment type="cofactor">
    <cofactor evidence="1">
        <name>Mg(2+)</name>
        <dbReference type="ChEBI" id="CHEBI:18420"/>
    </cofactor>
</comment>
<dbReference type="Proteomes" id="UP000886861">
    <property type="component" value="Unassembled WGS sequence"/>
</dbReference>
<dbReference type="EMBL" id="DVOJ01000009">
    <property type="protein sequence ID" value="HIV01424.1"/>
    <property type="molecule type" value="Genomic_DNA"/>
</dbReference>
<evidence type="ECO:0000256" key="3">
    <source>
        <dbReference type="ARBA" id="ARBA00009184"/>
    </source>
</evidence>
<dbReference type="GO" id="GO:0006564">
    <property type="term" value="P:L-serine biosynthetic process"/>
    <property type="evidence" value="ECO:0007669"/>
    <property type="project" value="UniProtKB-KW"/>
</dbReference>
<evidence type="ECO:0000256" key="5">
    <source>
        <dbReference type="ARBA" id="ARBA00022605"/>
    </source>
</evidence>
<dbReference type="GO" id="GO:0005737">
    <property type="term" value="C:cytoplasm"/>
    <property type="evidence" value="ECO:0007669"/>
    <property type="project" value="TreeGrafter"/>
</dbReference>
<keyword evidence="5" id="KW-0028">Amino-acid biosynthesis</keyword>
<evidence type="ECO:0000256" key="6">
    <source>
        <dbReference type="ARBA" id="ARBA00022723"/>
    </source>
</evidence>
<evidence type="ECO:0000256" key="4">
    <source>
        <dbReference type="ARBA" id="ARBA00012640"/>
    </source>
</evidence>
<comment type="caution">
    <text evidence="12">The sequence shown here is derived from an EMBL/GenBank/DDBJ whole genome shotgun (WGS) entry which is preliminary data.</text>
</comment>
<evidence type="ECO:0000256" key="11">
    <source>
        <dbReference type="ARBA" id="ARBA00048523"/>
    </source>
</evidence>
<dbReference type="InterPro" id="IPR023214">
    <property type="entry name" value="HAD_sf"/>
</dbReference>
<keyword evidence="6" id="KW-0479">Metal-binding</keyword>
<dbReference type="PANTHER" id="PTHR43344">
    <property type="entry name" value="PHOSPHOSERINE PHOSPHATASE"/>
    <property type="match status" value="1"/>
</dbReference>
<dbReference type="InterPro" id="IPR050582">
    <property type="entry name" value="HAD-like_SerB"/>
</dbReference>
<dbReference type="InterPro" id="IPR036412">
    <property type="entry name" value="HAD-like_sf"/>
</dbReference>
<evidence type="ECO:0000256" key="10">
    <source>
        <dbReference type="ARBA" id="ARBA00048138"/>
    </source>
</evidence>
<proteinExistence type="inferred from homology"/>
<sequence>MEKFVVFDFDGTLTQKGQNAWQSIWQSAGYSIGEGSEYRRLFSEYINGNYSYKEWNDRTCEYLRKGNLSSIKVYTIGALMPSMKGIKNTLKTLRENGYKLIIVSGSIKQVIKSCLKDNMNYFSAVYANDFLFDSNGILEKINPTRFDFDGKKRFIELLITSGVNAKNITFVGNSYNDEKVGETGVKTICINPETENHTNKEIWTNVVRGESISKILPFIIEKNNKIENKIELNY</sequence>
<dbReference type="NCBIfam" id="TIGR01488">
    <property type="entry name" value="HAD-SF-IB"/>
    <property type="match status" value="1"/>
</dbReference>
<dbReference type="SUPFAM" id="SSF56784">
    <property type="entry name" value="HAD-like"/>
    <property type="match status" value="1"/>
</dbReference>
<name>A0A9D1NE37_9FIRM</name>
<dbReference type="EC" id="3.1.3.3" evidence="4"/>
<reference evidence="12" key="2">
    <citation type="journal article" date="2021" name="PeerJ">
        <title>Extensive microbial diversity within the chicken gut microbiome revealed by metagenomics and culture.</title>
        <authorList>
            <person name="Gilroy R."/>
            <person name="Ravi A."/>
            <person name="Getino M."/>
            <person name="Pursley I."/>
            <person name="Horton D.L."/>
            <person name="Alikhan N.F."/>
            <person name="Baker D."/>
            <person name="Gharbi K."/>
            <person name="Hall N."/>
            <person name="Watson M."/>
            <person name="Adriaenssens E.M."/>
            <person name="Foster-Nyarko E."/>
            <person name="Jarju S."/>
            <person name="Secka A."/>
            <person name="Antonio M."/>
            <person name="Oren A."/>
            <person name="Chaudhuri R.R."/>
            <person name="La Ragione R."/>
            <person name="Hildebrand F."/>
            <person name="Pallen M.J."/>
        </authorList>
    </citation>
    <scope>NUCLEOTIDE SEQUENCE</scope>
    <source>
        <strain evidence="12">CHK186-9395</strain>
    </source>
</reference>
<keyword evidence="7" id="KW-0378">Hydrolase</keyword>
<comment type="catalytic activity">
    <reaction evidence="10">
        <text>O-phospho-L-serine + H2O = L-serine + phosphate</text>
        <dbReference type="Rhea" id="RHEA:21208"/>
        <dbReference type="ChEBI" id="CHEBI:15377"/>
        <dbReference type="ChEBI" id="CHEBI:33384"/>
        <dbReference type="ChEBI" id="CHEBI:43474"/>
        <dbReference type="ChEBI" id="CHEBI:57524"/>
        <dbReference type="EC" id="3.1.3.3"/>
    </reaction>
</comment>
<evidence type="ECO:0000313" key="12">
    <source>
        <dbReference type="EMBL" id="HIV01424.1"/>
    </source>
</evidence>
<keyword evidence="9" id="KW-0718">Serine biosynthesis</keyword>
<evidence type="ECO:0000256" key="1">
    <source>
        <dbReference type="ARBA" id="ARBA00001946"/>
    </source>
</evidence>
<accession>A0A9D1NE37</accession>
<evidence type="ECO:0000256" key="9">
    <source>
        <dbReference type="ARBA" id="ARBA00023299"/>
    </source>
</evidence>
<dbReference type="GO" id="GO:0036424">
    <property type="term" value="F:L-phosphoserine phosphatase activity"/>
    <property type="evidence" value="ECO:0007669"/>
    <property type="project" value="TreeGrafter"/>
</dbReference>
<keyword evidence="8" id="KW-0460">Magnesium</keyword>
<dbReference type="Pfam" id="PF00702">
    <property type="entry name" value="Hydrolase"/>
    <property type="match status" value="1"/>
</dbReference>